<evidence type="ECO:0008006" key="9">
    <source>
        <dbReference type="Google" id="ProtNLM"/>
    </source>
</evidence>
<evidence type="ECO:0000313" key="4">
    <source>
        <dbReference type="EMBL" id="CAF1033781.1"/>
    </source>
</evidence>
<dbReference type="EMBL" id="CAJOBA010039751">
    <property type="protein sequence ID" value="CAF4082784.1"/>
    <property type="molecule type" value="Genomic_DNA"/>
</dbReference>
<accession>A0A814JCK7</accession>
<evidence type="ECO:0000313" key="7">
    <source>
        <dbReference type="EMBL" id="CAF4082784.1"/>
    </source>
</evidence>
<comment type="caution">
    <text evidence="4">The sequence shown here is derived from an EMBL/GenBank/DDBJ whole genome shotgun (WGS) entry which is preliminary data.</text>
</comment>
<dbReference type="EMBL" id="CAJNOK010018190">
    <property type="protein sequence ID" value="CAF1277762.1"/>
    <property type="molecule type" value="Genomic_DNA"/>
</dbReference>
<dbReference type="Pfam" id="PF13374">
    <property type="entry name" value="TPR_10"/>
    <property type="match status" value="1"/>
</dbReference>
<dbReference type="SMART" id="SM00028">
    <property type="entry name" value="TPR"/>
    <property type="match status" value="4"/>
</dbReference>
<keyword evidence="8" id="KW-1185">Reference proteome</keyword>
<organism evidence="4 8">
    <name type="scientific">Didymodactylos carnosus</name>
    <dbReference type="NCBI Taxonomy" id="1234261"/>
    <lineage>
        <taxon>Eukaryota</taxon>
        <taxon>Metazoa</taxon>
        <taxon>Spiralia</taxon>
        <taxon>Gnathifera</taxon>
        <taxon>Rotifera</taxon>
        <taxon>Eurotatoria</taxon>
        <taxon>Bdelloidea</taxon>
        <taxon>Philodinida</taxon>
        <taxon>Philodinidae</taxon>
        <taxon>Didymodactylos</taxon>
    </lineage>
</organism>
<dbReference type="OrthoDB" id="10461596at2759"/>
<gene>
    <name evidence="4" type="ORF">GPM918_LOCUS15415</name>
    <name evidence="5" type="ORF">OVA965_LOCUS27495</name>
    <name evidence="6" type="ORF">SRO942_LOCUS15416</name>
    <name evidence="7" type="ORF">TMI583_LOCUS28239</name>
</gene>
<dbReference type="PROSITE" id="PS50005">
    <property type="entry name" value="TPR"/>
    <property type="match status" value="2"/>
</dbReference>
<dbReference type="Proteomes" id="UP000681722">
    <property type="component" value="Unassembled WGS sequence"/>
</dbReference>
<dbReference type="Proteomes" id="UP000663829">
    <property type="component" value="Unassembled WGS sequence"/>
</dbReference>
<sequence>MFSLLIDNEFSCRNLSNENQVFMWFHLLIKILLRMTDDDLAKSEFIDYCKDFYANKPNLKQIDEFNQRCTPTDALVWYTKDSFVYRIINKALRLQNIYIIYKCRFLLKHIYNQITLGHLNYLEKLKTYDVDSVKVYRGQIIHKNELENIQNNPGNLISMNSFLSTTTDSNVAEMFTGYGEVDLERKVSILFEINIDLEIKKYPFIEIEHSEMQYENEVLFSINTIFEIKLIDYNEEKKFWCIHLILSTKASINEKIDQLMEHYLETMSRNVTATTLAKFLAEMGELSKAEVFLRQFQATQLHTSNNSDFLRESSIVENDLAALHYERGNYTKAIEQYHRTLEIDFRRRPCNKLSLAKVFNNLSLAYTEDGTYNKATWSFACAMLFCLECLPENYELLGEIYNNIGLWCQRTNQFQTALQNYEQSLDLLKEHVSKNHLYISTVHTNIEEFLIANHQLISTTCNNIGLCYGNLKNVEMAIQYLDKSLNIEKTYKPNNYVRIGTVYNNMGIVYSLNDDHQEALKCFCLAHEKASKQLSSTHPDIKLYLESIEQTRHFLHQN</sequence>
<feature type="repeat" description="TPR" evidence="3">
    <location>
        <begin position="314"/>
        <end position="347"/>
    </location>
</feature>
<feature type="repeat" description="TPR" evidence="3">
    <location>
        <begin position="398"/>
        <end position="431"/>
    </location>
</feature>
<evidence type="ECO:0000256" key="2">
    <source>
        <dbReference type="ARBA" id="ARBA00022803"/>
    </source>
</evidence>
<dbReference type="AlphaFoldDB" id="A0A814JCK7"/>
<proteinExistence type="predicted"/>
<dbReference type="SUPFAM" id="SSF56399">
    <property type="entry name" value="ADP-ribosylation"/>
    <property type="match status" value="1"/>
</dbReference>
<dbReference type="Proteomes" id="UP000677228">
    <property type="component" value="Unassembled WGS sequence"/>
</dbReference>
<dbReference type="SUPFAM" id="SSF48452">
    <property type="entry name" value="TPR-like"/>
    <property type="match status" value="2"/>
</dbReference>
<dbReference type="PANTHER" id="PTHR45641">
    <property type="entry name" value="TETRATRICOPEPTIDE REPEAT PROTEIN (AFU_ORTHOLOGUE AFUA_6G03870)"/>
    <property type="match status" value="1"/>
</dbReference>
<evidence type="ECO:0000256" key="1">
    <source>
        <dbReference type="ARBA" id="ARBA00022737"/>
    </source>
</evidence>
<evidence type="ECO:0000313" key="8">
    <source>
        <dbReference type="Proteomes" id="UP000663829"/>
    </source>
</evidence>
<dbReference type="Proteomes" id="UP000682733">
    <property type="component" value="Unassembled WGS sequence"/>
</dbReference>
<keyword evidence="2 3" id="KW-0802">TPR repeat</keyword>
<dbReference type="EMBL" id="CAJOBC010003878">
    <property type="protein sequence ID" value="CAF3804496.1"/>
    <property type="molecule type" value="Genomic_DNA"/>
</dbReference>
<dbReference type="InterPro" id="IPR011990">
    <property type="entry name" value="TPR-like_helical_dom_sf"/>
</dbReference>
<dbReference type="Pfam" id="PF13424">
    <property type="entry name" value="TPR_12"/>
    <property type="match status" value="2"/>
</dbReference>
<evidence type="ECO:0000313" key="6">
    <source>
        <dbReference type="EMBL" id="CAF3804496.1"/>
    </source>
</evidence>
<dbReference type="Gene3D" id="1.25.40.10">
    <property type="entry name" value="Tetratricopeptide repeat domain"/>
    <property type="match status" value="2"/>
</dbReference>
<dbReference type="InterPro" id="IPR019734">
    <property type="entry name" value="TPR_rpt"/>
</dbReference>
<dbReference type="Gene3D" id="3.90.176.10">
    <property type="entry name" value="Toxin ADP-ribosyltransferase, Chain A, domain 1"/>
    <property type="match status" value="1"/>
</dbReference>
<dbReference type="EMBL" id="CAJNOQ010003877">
    <property type="protein sequence ID" value="CAF1033781.1"/>
    <property type="molecule type" value="Genomic_DNA"/>
</dbReference>
<dbReference type="PANTHER" id="PTHR45641:SF19">
    <property type="entry name" value="NEPHROCYSTIN-3"/>
    <property type="match status" value="1"/>
</dbReference>
<protein>
    <recommendedName>
        <fullName evidence="9">Mono(ADP-ribosyl)transferase</fullName>
    </recommendedName>
</protein>
<reference evidence="4" key="1">
    <citation type="submission" date="2021-02" db="EMBL/GenBank/DDBJ databases">
        <authorList>
            <person name="Nowell W R."/>
        </authorList>
    </citation>
    <scope>NUCLEOTIDE SEQUENCE</scope>
</reference>
<keyword evidence="1" id="KW-0677">Repeat</keyword>
<evidence type="ECO:0000256" key="3">
    <source>
        <dbReference type="PROSITE-ProRule" id="PRU00339"/>
    </source>
</evidence>
<evidence type="ECO:0000313" key="5">
    <source>
        <dbReference type="EMBL" id="CAF1277762.1"/>
    </source>
</evidence>
<name>A0A814JCK7_9BILA</name>